<evidence type="ECO:0000313" key="3">
    <source>
        <dbReference type="Proteomes" id="UP001066276"/>
    </source>
</evidence>
<dbReference type="AlphaFoldDB" id="A0AAV7NPK4"/>
<gene>
    <name evidence="2" type="ORF">NDU88_006193</name>
</gene>
<name>A0AAV7NPK4_PLEWA</name>
<dbReference type="Proteomes" id="UP001066276">
    <property type="component" value="Chromosome 8"/>
</dbReference>
<protein>
    <submittedName>
        <fullName evidence="2">Uncharacterized protein</fullName>
    </submittedName>
</protein>
<accession>A0AAV7NPK4</accession>
<feature type="region of interest" description="Disordered" evidence="1">
    <location>
        <begin position="1"/>
        <end position="20"/>
    </location>
</feature>
<keyword evidence="3" id="KW-1185">Reference proteome</keyword>
<sequence length="151" mass="16557">MGRAIRQQRSAPDPPARGRRTCSAVVSALRYERQQNQEARVNMGDPSFVSPPPCEAIWVPAAAPWLVLPYTPPDPMQRPVTLQSSGGPTIIRWPGEPSNVQGNENCWRQGPPDPLNPQRPSCAVAHHTSLAFMPNEASGSGQGLWHLFSWS</sequence>
<feature type="region of interest" description="Disordered" evidence="1">
    <location>
        <begin position="78"/>
        <end position="108"/>
    </location>
</feature>
<evidence type="ECO:0000313" key="2">
    <source>
        <dbReference type="EMBL" id="KAJ1117998.1"/>
    </source>
</evidence>
<dbReference type="EMBL" id="JANPWB010000012">
    <property type="protein sequence ID" value="KAJ1117998.1"/>
    <property type="molecule type" value="Genomic_DNA"/>
</dbReference>
<comment type="caution">
    <text evidence="2">The sequence shown here is derived from an EMBL/GenBank/DDBJ whole genome shotgun (WGS) entry which is preliminary data.</text>
</comment>
<organism evidence="2 3">
    <name type="scientific">Pleurodeles waltl</name>
    <name type="common">Iberian ribbed newt</name>
    <dbReference type="NCBI Taxonomy" id="8319"/>
    <lineage>
        <taxon>Eukaryota</taxon>
        <taxon>Metazoa</taxon>
        <taxon>Chordata</taxon>
        <taxon>Craniata</taxon>
        <taxon>Vertebrata</taxon>
        <taxon>Euteleostomi</taxon>
        <taxon>Amphibia</taxon>
        <taxon>Batrachia</taxon>
        <taxon>Caudata</taxon>
        <taxon>Salamandroidea</taxon>
        <taxon>Salamandridae</taxon>
        <taxon>Pleurodelinae</taxon>
        <taxon>Pleurodeles</taxon>
    </lineage>
</organism>
<evidence type="ECO:0000256" key="1">
    <source>
        <dbReference type="SAM" id="MobiDB-lite"/>
    </source>
</evidence>
<reference evidence="2" key="1">
    <citation type="journal article" date="2022" name="bioRxiv">
        <title>Sequencing and chromosome-scale assembly of the giantPleurodeles waltlgenome.</title>
        <authorList>
            <person name="Brown T."/>
            <person name="Elewa A."/>
            <person name="Iarovenko S."/>
            <person name="Subramanian E."/>
            <person name="Araus A.J."/>
            <person name="Petzold A."/>
            <person name="Susuki M."/>
            <person name="Suzuki K.-i.T."/>
            <person name="Hayashi T."/>
            <person name="Toyoda A."/>
            <person name="Oliveira C."/>
            <person name="Osipova E."/>
            <person name="Leigh N.D."/>
            <person name="Simon A."/>
            <person name="Yun M.H."/>
        </authorList>
    </citation>
    <scope>NUCLEOTIDE SEQUENCE</scope>
    <source>
        <strain evidence="2">20211129_DDA</strain>
        <tissue evidence="2">Liver</tissue>
    </source>
</reference>
<proteinExistence type="predicted"/>